<keyword evidence="10 11" id="KW-0998">Cell outer membrane</keyword>
<evidence type="ECO:0000256" key="9">
    <source>
        <dbReference type="ARBA" id="ARBA00023170"/>
    </source>
</evidence>
<name>A0A0N0Z969_9GAMM</name>
<evidence type="ECO:0000256" key="10">
    <source>
        <dbReference type="ARBA" id="ARBA00023237"/>
    </source>
</evidence>
<dbReference type="OrthoDB" id="6046653at2"/>
<dbReference type="AlphaFoldDB" id="A0A0N0Z969"/>
<comment type="subcellular location">
    <subcellularLocation>
        <location evidence="1 11">Cell outer membrane</location>
        <topology evidence="1 11">Multi-pass membrane protein</topology>
    </subcellularLocation>
</comment>
<dbReference type="SUPFAM" id="SSF56935">
    <property type="entry name" value="Porins"/>
    <property type="match status" value="1"/>
</dbReference>
<evidence type="ECO:0000313" key="16">
    <source>
        <dbReference type="EMBL" id="KPD03995.1"/>
    </source>
</evidence>
<dbReference type="InterPro" id="IPR012910">
    <property type="entry name" value="Plug_dom"/>
</dbReference>
<evidence type="ECO:0000256" key="4">
    <source>
        <dbReference type="ARBA" id="ARBA00022452"/>
    </source>
</evidence>
<dbReference type="Gene3D" id="2.40.170.20">
    <property type="entry name" value="TonB-dependent receptor, beta-barrel domain"/>
    <property type="match status" value="2"/>
</dbReference>
<feature type="signal peptide" evidence="13">
    <location>
        <begin position="1"/>
        <end position="27"/>
    </location>
</feature>
<dbReference type="Gene3D" id="2.170.130.10">
    <property type="entry name" value="TonB-dependent receptor, plug domain"/>
    <property type="match status" value="1"/>
</dbReference>
<keyword evidence="17" id="KW-1185">Reference proteome</keyword>
<dbReference type="Pfam" id="PF00593">
    <property type="entry name" value="TonB_dep_Rec_b-barrel"/>
    <property type="match status" value="1"/>
</dbReference>
<keyword evidence="6 13" id="KW-0732">Signal</keyword>
<evidence type="ECO:0000256" key="2">
    <source>
        <dbReference type="ARBA" id="ARBA00008143"/>
    </source>
</evidence>
<gene>
    <name evidence="16" type="ORF">M992_0592</name>
</gene>
<dbReference type="RefSeq" id="WP_053907258.1">
    <property type="nucleotide sequence ID" value="NZ_CAWMUS010000006.1"/>
</dbReference>
<proteinExistence type="inferred from homology"/>
<dbReference type="InterPro" id="IPR037066">
    <property type="entry name" value="Plug_dom_sf"/>
</dbReference>
<dbReference type="GO" id="GO:0015344">
    <property type="term" value="F:siderophore uptake transmembrane transporter activity"/>
    <property type="evidence" value="ECO:0007669"/>
    <property type="project" value="TreeGrafter"/>
</dbReference>
<comment type="similarity">
    <text evidence="2">Belongs to the TonB-dependent receptor family. Hemoglobin/haptoglobin binding protein subfamily.</text>
</comment>
<protein>
    <submittedName>
        <fullName evidence="16">Putative TonB-dependent hemin receptor</fullName>
    </submittedName>
</protein>
<sequence length="1026" mass="117334">MSQSCMRYSTLAISISLLLSTAPYAHAENSIVSSKSHNKQEIPPAKKSLQKSFIGDIDVSDQSDQDATGYDNVYDKNIANSYIGKEEFERFKGVSPGDMFKGVVGVFSGETRNGGAIDPNIRGVQGQGRVIVTVDGTEQAITVWRGYYGSSNRNYLDPNMIRSIAIEKGPSLSQDVSSSIGGGIAIKTININDVVRKGDIFGINVKTDIGNNSIKPRFAKLIYGEDYRDLDHKLINRYMFDDKDINIRTHNRNEYVLHGVNDLAYRVALGFRQDRFDFMLAYSHRKNGNFASGHRGADGYSMPFTEKIRQSGHVESFIAAPIDPFLPFAANVYYPGHEVLNTSNTMDTLLIKHNWRISDLQALHFSYRHTQLYFGDIMPSRLYFIAPNVNKLPQWPEGQVAQRVANITYKALSDNYPYLNFRANLWFNHTDSKLNTGGGFPRYPTEYDTLYDKFTPKDLSMDGSLIETSSSHNYNNRWGINLKNDFRLTAKNLLTLSARFQNERMTSAHPSDSNYRVFTFWPPREGRRQEYHFGMNYVWTPIDRLNLTAGLQYNTYWSVDDFINNRIDEGKEGTKRLNERIGVTAEYKEILTPEERIIYTQYKTLRKAYFGVSFGKKSTAPEEKKYSEQIEQQYHDMDRKYGYKYFSSIRIDKGTGLLYRDVKLKLNVNSTTGLLHKEENPFYNGKKDINEKVIHPITGEKINRYIVNPLSNRTGNILDYSLGLDDGNPLNAKLMTKEPKRKASAWAPVLSASLELTNHWRVYLRYAEAVRLPSLYENTGNISGLRFIRANNQFDNERSQTIEFGSVYDFSALVNTEHRADIKLSYYDMQIHNVFERTTNGWFIQMDKQLISGIELQARYDSGRVFGNLSASYNIKTKVCDEDSYITMNVFNKLKIPDCIDGGYPGGSLRTSIPPKYSIHANLGIRLLDQKLKLGNRFIYHSKVVNKDETYLSTIIPNLFSGSNNNPVRWNPIFTIDSYINYQITPDTSIELVGTNMLDEYYLDPLTRSMMPAPGRTFKLSITSQF</sequence>
<dbReference type="InterPro" id="IPR036942">
    <property type="entry name" value="Beta-barrel_TonB_sf"/>
</dbReference>
<dbReference type="Pfam" id="PF07715">
    <property type="entry name" value="Plug"/>
    <property type="match status" value="1"/>
</dbReference>
<evidence type="ECO:0000256" key="6">
    <source>
        <dbReference type="ARBA" id="ARBA00022729"/>
    </source>
</evidence>
<organism evidence="16 17">
    <name type="scientific">Moellerella wisconsensis ATCC 35017</name>
    <dbReference type="NCBI Taxonomy" id="1354267"/>
    <lineage>
        <taxon>Bacteria</taxon>
        <taxon>Pseudomonadati</taxon>
        <taxon>Pseudomonadota</taxon>
        <taxon>Gammaproteobacteria</taxon>
        <taxon>Enterobacterales</taxon>
        <taxon>Morganellaceae</taxon>
        <taxon>Moellerella</taxon>
    </lineage>
</organism>
<dbReference type="InterPro" id="IPR039426">
    <property type="entry name" value="TonB-dep_rcpt-like"/>
</dbReference>
<dbReference type="GO" id="GO:0009279">
    <property type="term" value="C:cell outer membrane"/>
    <property type="evidence" value="ECO:0007669"/>
    <property type="project" value="UniProtKB-SubCell"/>
</dbReference>
<keyword evidence="7 12" id="KW-0798">TonB box</keyword>
<evidence type="ECO:0000259" key="15">
    <source>
        <dbReference type="Pfam" id="PF07715"/>
    </source>
</evidence>
<evidence type="ECO:0000256" key="12">
    <source>
        <dbReference type="RuleBase" id="RU003357"/>
    </source>
</evidence>
<comment type="caution">
    <text evidence="16">The sequence shown here is derived from an EMBL/GenBank/DDBJ whole genome shotgun (WGS) entry which is preliminary data.</text>
</comment>
<evidence type="ECO:0000256" key="13">
    <source>
        <dbReference type="SAM" id="SignalP"/>
    </source>
</evidence>
<keyword evidence="3 11" id="KW-0813">Transport</keyword>
<evidence type="ECO:0000256" key="5">
    <source>
        <dbReference type="ARBA" id="ARBA00022692"/>
    </source>
</evidence>
<evidence type="ECO:0000259" key="14">
    <source>
        <dbReference type="Pfam" id="PF00593"/>
    </source>
</evidence>
<keyword evidence="9 16" id="KW-0675">Receptor</keyword>
<dbReference type="PANTHER" id="PTHR30069:SF29">
    <property type="entry name" value="HEMOGLOBIN AND HEMOGLOBIN-HAPTOGLOBIN-BINDING PROTEIN 1-RELATED"/>
    <property type="match status" value="1"/>
</dbReference>
<dbReference type="InterPro" id="IPR000531">
    <property type="entry name" value="Beta-barrel_TonB"/>
</dbReference>
<feature type="domain" description="TonB-dependent receptor plug" evidence="15">
    <location>
        <begin position="78"/>
        <end position="182"/>
    </location>
</feature>
<evidence type="ECO:0000256" key="11">
    <source>
        <dbReference type="PROSITE-ProRule" id="PRU01360"/>
    </source>
</evidence>
<dbReference type="Proteomes" id="UP000053226">
    <property type="component" value="Unassembled WGS sequence"/>
</dbReference>
<feature type="chain" id="PRO_5005864482" evidence="13">
    <location>
        <begin position="28"/>
        <end position="1026"/>
    </location>
</feature>
<evidence type="ECO:0000256" key="1">
    <source>
        <dbReference type="ARBA" id="ARBA00004571"/>
    </source>
</evidence>
<keyword evidence="5 11" id="KW-0812">Transmembrane</keyword>
<evidence type="ECO:0000313" key="17">
    <source>
        <dbReference type="Proteomes" id="UP000053226"/>
    </source>
</evidence>
<keyword evidence="4 11" id="KW-1134">Transmembrane beta strand</keyword>
<keyword evidence="8 11" id="KW-0472">Membrane</keyword>
<evidence type="ECO:0000256" key="3">
    <source>
        <dbReference type="ARBA" id="ARBA00022448"/>
    </source>
</evidence>
<dbReference type="GO" id="GO:0044718">
    <property type="term" value="P:siderophore transmembrane transport"/>
    <property type="evidence" value="ECO:0007669"/>
    <property type="project" value="TreeGrafter"/>
</dbReference>
<feature type="domain" description="TonB-dependent receptor-like beta-barrel" evidence="14">
    <location>
        <begin position="726"/>
        <end position="995"/>
    </location>
</feature>
<dbReference type="EMBL" id="LGAA01000006">
    <property type="protein sequence ID" value="KPD03995.1"/>
    <property type="molecule type" value="Genomic_DNA"/>
</dbReference>
<dbReference type="PANTHER" id="PTHR30069">
    <property type="entry name" value="TONB-DEPENDENT OUTER MEMBRANE RECEPTOR"/>
    <property type="match status" value="1"/>
</dbReference>
<accession>A0A0N0Z969</accession>
<dbReference type="PROSITE" id="PS52016">
    <property type="entry name" value="TONB_DEPENDENT_REC_3"/>
    <property type="match status" value="1"/>
</dbReference>
<evidence type="ECO:0000256" key="8">
    <source>
        <dbReference type="ARBA" id="ARBA00023136"/>
    </source>
</evidence>
<evidence type="ECO:0000256" key="7">
    <source>
        <dbReference type="ARBA" id="ARBA00023077"/>
    </source>
</evidence>
<reference evidence="16 17" key="1">
    <citation type="submission" date="2015-07" db="EMBL/GenBank/DDBJ databases">
        <title>ATOL: Assembling a taxonomically balanced genome-scale reconstruction of the evolutionary history of the Enterobacteriaceae.</title>
        <authorList>
            <person name="Plunkett G.III."/>
            <person name="Neeno-Eckwall E.C."/>
            <person name="Glasner J.D."/>
            <person name="Perna N.T."/>
        </authorList>
    </citation>
    <scope>NUCLEOTIDE SEQUENCE [LARGE SCALE GENOMIC DNA]</scope>
    <source>
        <strain evidence="16 17">ATCC 35017</strain>
    </source>
</reference>